<keyword evidence="2" id="KW-1185">Reference proteome</keyword>
<name>A0A917AKH7_9MICC</name>
<sequence>MYPPPTQLRDEDIPALWCGLSLPELADIHHIHFLPQNVLETVWAYFGRAHETYGTSWPIRYH</sequence>
<protein>
    <submittedName>
        <fullName evidence="1">Uncharacterized protein</fullName>
    </submittedName>
</protein>
<dbReference type="EMBL" id="BMIS01000001">
    <property type="protein sequence ID" value="GGE57939.1"/>
    <property type="molecule type" value="Genomic_DNA"/>
</dbReference>
<reference evidence="1" key="2">
    <citation type="submission" date="2020-09" db="EMBL/GenBank/DDBJ databases">
        <authorList>
            <person name="Sun Q."/>
            <person name="Zhou Y."/>
        </authorList>
    </citation>
    <scope>NUCLEOTIDE SEQUENCE</scope>
    <source>
        <strain evidence="1">CGMCC 1.15388</strain>
    </source>
</reference>
<accession>A0A917AKH7</accession>
<dbReference type="RefSeq" id="WP_229658673.1">
    <property type="nucleotide sequence ID" value="NZ_BMIS01000001.1"/>
</dbReference>
<dbReference type="Proteomes" id="UP000633136">
    <property type="component" value="Unassembled WGS sequence"/>
</dbReference>
<gene>
    <name evidence="1" type="ORF">GCM10011401_00840</name>
</gene>
<proteinExistence type="predicted"/>
<reference evidence="1" key="1">
    <citation type="journal article" date="2014" name="Int. J. Syst. Evol. Microbiol.">
        <title>Complete genome sequence of Corynebacterium casei LMG S-19264T (=DSM 44701T), isolated from a smear-ripened cheese.</title>
        <authorList>
            <consortium name="US DOE Joint Genome Institute (JGI-PGF)"/>
            <person name="Walter F."/>
            <person name="Albersmeier A."/>
            <person name="Kalinowski J."/>
            <person name="Ruckert C."/>
        </authorList>
    </citation>
    <scope>NUCLEOTIDE SEQUENCE</scope>
    <source>
        <strain evidence="1">CGMCC 1.15388</strain>
    </source>
</reference>
<comment type="caution">
    <text evidence="1">The sequence shown here is derived from an EMBL/GenBank/DDBJ whole genome shotgun (WGS) entry which is preliminary data.</text>
</comment>
<evidence type="ECO:0000313" key="1">
    <source>
        <dbReference type="EMBL" id="GGE57939.1"/>
    </source>
</evidence>
<evidence type="ECO:0000313" key="2">
    <source>
        <dbReference type="Proteomes" id="UP000633136"/>
    </source>
</evidence>
<organism evidence="1 2">
    <name type="scientific">Nesterenkonia cremea</name>
    <dbReference type="NCBI Taxonomy" id="1882340"/>
    <lineage>
        <taxon>Bacteria</taxon>
        <taxon>Bacillati</taxon>
        <taxon>Actinomycetota</taxon>
        <taxon>Actinomycetes</taxon>
        <taxon>Micrococcales</taxon>
        <taxon>Micrococcaceae</taxon>
        <taxon>Nesterenkonia</taxon>
    </lineage>
</organism>
<dbReference type="AlphaFoldDB" id="A0A917AKH7"/>